<accession>A0AAV5J9Y6</accession>
<dbReference type="AlphaFoldDB" id="A0AAV5J9Y6"/>
<organism evidence="1 2">
    <name type="scientific">Rubroshorea leprosula</name>
    <dbReference type="NCBI Taxonomy" id="152421"/>
    <lineage>
        <taxon>Eukaryota</taxon>
        <taxon>Viridiplantae</taxon>
        <taxon>Streptophyta</taxon>
        <taxon>Embryophyta</taxon>
        <taxon>Tracheophyta</taxon>
        <taxon>Spermatophyta</taxon>
        <taxon>Magnoliopsida</taxon>
        <taxon>eudicotyledons</taxon>
        <taxon>Gunneridae</taxon>
        <taxon>Pentapetalae</taxon>
        <taxon>rosids</taxon>
        <taxon>malvids</taxon>
        <taxon>Malvales</taxon>
        <taxon>Dipterocarpaceae</taxon>
        <taxon>Rubroshorea</taxon>
    </lineage>
</organism>
<proteinExistence type="predicted"/>
<keyword evidence="2" id="KW-1185">Reference proteome</keyword>
<dbReference type="Proteomes" id="UP001054252">
    <property type="component" value="Unassembled WGS sequence"/>
</dbReference>
<protein>
    <submittedName>
        <fullName evidence="1">Uncharacterized protein</fullName>
    </submittedName>
</protein>
<evidence type="ECO:0000313" key="2">
    <source>
        <dbReference type="Proteomes" id="UP001054252"/>
    </source>
</evidence>
<sequence length="48" mass="5348">MICHGPRNQAKVAPVQMKFYDLSWSLESGKGSTRSYSIIKDLVCEVSS</sequence>
<evidence type="ECO:0000313" key="1">
    <source>
        <dbReference type="EMBL" id="GKV07691.1"/>
    </source>
</evidence>
<reference evidence="1 2" key="1">
    <citation type="journal article" date="2021" name="Commun. Biol.">
        <title>The genome of Shorea leprosula (Dipterocarpaceae) highlights the ecological relevance of drought in aseasonal tropical rainforests.</title>
        <authorList>
            <person name="Ng K.K.S."/>
            <person name="Kobayashi M.J."/>
            <person name="Fawcett J.A."/>
            <person name="Hatakeyama M."/>
            <person name="Paape T."/>
            <person name="Ng C.H."/>
            <person name="Ang C.C."/>
            <person name="Tnah L.H."/>
            <person name="Lee C.T."/>
            <person name="Nishiyama T."/>
            <person name="Sese J."/>
            <person name="O'Brien M.J."/>
            <person name="Copetti D."/>
            <person name="Mohd Noor M.I."/>
            <person name="Ong R.C."/>
            <person name="Putra M."/>
            <person name="Sireger I.Z."/>
            <person name="Indrioko S."/>
            <person name="Kosugi Y."/>
            <person name="Izuno A."/>
            <person name="Isagi Y."/>
            <person name="Lee S.L."/>
            <person name="Shimizu K.K."/>
        </authorList>
    </citation>
    <scope>NUCLEOTIDE SEQUENCE [LARGE SCALE GENOMIC DNA]</scope>
    <source>
        <strain evidence="1">214</strain>
    </source>
</reference>
<gene>
    <name evidence="1" type="ORF">SLEP1_g19433</name>
</gene>
<comment type="caution">
    <text evidence="1">The sequence shown here is derived from an EMBL/GenBank/DDBJ whole genome shotgun (WGS) entry which is preliminary data.</text>
</comment>
<dbReference type="EMBL" id="BPVZ01000028">
    <property type="protein sequence ID" value="GKV07691.1"/>
    <property type="molecule type" value="Genomic_DNA"/>
</dbReference>
<name>A0AAV5J9Y6_9ROSI</name>